<evidence type="ECO:0000256" key="3">
    <source>
        <dbReference type="ARBA" id="ARBA00023235"/>
    </source>
</evidence>
<dbReference type="Proteomes" id="UP000638836">
    <property type="component" value="Unassembled WGS sequence"/>
</dbReference>
<reference evidence="5 6" key="1">
    <citation type="journal article" date="2020" name="Microorganisms">
        <title>New Insight into Antimicrobial Compounds from Food and Marine-Sourced Carnobacterium Species through Phenotype and Genome Analyses.</title>
        <authorList>
            <person name="Begrem S."/>
            <person name="Ivaniuk F."/>
            <person name="Gigout-Chevalier F."/>
            <person name="Kolypczuk L."/>
            <person name="Bonnetot S."/>
            <person name="Leroi F."/>
            <person name="Grovel O."/>
            <person name="Delbarre-Ladrat C."/>
            <person name="Passerini D."/>
        </authorList>
    </citation>
    <scope>NUCLEOTIDE SEQUENCE [LARGE SCALE GENOMIC DNA]</scope>
    <source>
        <strain evidence="5 6">MIP2551</strain>
    </source>
</reference>
<evidence type="ECO:0000256" key="2">
    <source>
        <dbReference type="ARBA" id="ARBA00008558"/>
    </source>
</evidence>
<proteinExistence type="inferred from homology"/>
<dbReference type="Pfam" id="PF07221">
    <property type="entry name" value="GlcNAc_2-epim"/>
    <property type="match status" value="1"/>
</dbReference>
<gene>
    <name evidence="5" type="ORF">GLO26_06375</name>
</gene>
<keyword evidence="3 4" id="KW-0413">Isomerase</keyword>
<organism evidence="5 6">
    <name type="scientific">Carnobacterium inhibens</name>
    <dbReference type="NCBI Taxonomy" id="147709"/>
    <lineage>
        <taxon>Bacteria</taxon>
        <taxon>Bacillati</taxon>
        <taxon>Bacillota</taxon>
        <taxon>Bacilli</taxon>
        <taxon>Lactobacillales</taxon>
        <taxon>Carnobacteriaceae</taxon>
        <taxon>Carnobacterium</taxon>
    </lineage>
</organism>
<comment type="similarity">
    <text evidence="2">Belongs to the N-acylglucosamine 2-epimerase family.</text>
</comment>
<dbReference type="EC" id="5.1.3.11" evidence="4"/>
<protein>
    <recommendedName>
        <fullName evidence="4">Cellobiose 2-epimerase</fullName>
        <shortName evidence="4">CE</shortName>
        <ecNumber evidence="4">5.1.3.11</ecNumber>
    </recommendedName>
</protein>
<dbReference type="InterPro" id="IPR028584">
    <property type="entry name" value="Cellobiose_2_epim"/>
</dbReference>
<comment type="catalytic activity">
    <reaction evidence="1 4">
        <text>D-cellobiose = beta-D-glucosyl-(1-&gt;4)-D-mannopyranose</text>
        <dbReference type="Rhea" id="RHEA:23384"/>
        <dbReference type="ChEBI" id="CHEBI:17057"/>
        <dbReference type="ChEBI" id="CHEBI:47931"/>
        <dbReference type="EC" id="5.1.3.11"/>
    </reaction>
</comment>
<comment type="caution">
    <text evidence="5">The sequence shown here is derived from an EMBL/GenBank/DDBJ whole genome shotgun (WGS) entry which is preliminary data.</text>
</comment>
<dbReference type="InterPro" id="IPR008928">
    <property type="entry name" value="6-hairpin_glycosidase_sf"/>
</dbReference>
<evidence type="ECO:0000256" key="4">
    <source>
        <dbReference type="HAMAP-Rule" id="MF_00929"/>
    </source>
</evidence>
<accession>A0ABR7TBX4</accession>
<dbReference type="EMBL" id="WNJQ01000004">
    <property type="protein sequence ID" value="MBC9825452.1"/>
    <property type="molecule type" value="Genomic_DNA"/>
</dbReference>
<dbReference type="InterPro" id="IPR010819">
    <property type="entry name" value="AGE/CE"/>
</dbReference>
<dbReference type="HAMAP" id="MF_00929">
    <property type="entry name" value="Cellobiose_2_epim"/>
    <property type="match status" value="1"/>
</dbReference>
<keyword evidence="6" id="KW-1185">Reference proteome</keyword>
<dbReference type="SUPFAM" id="SSF48208">
    <property type="entry name" value="Six-hairpin glycosidases"/>
    <property type="match status" value="1"/>
</dbReference>
<name>A0ABR7TBX4_9LACT</name>
<evidence type="ECO:0000256" key="1">
    <source>
        <dbReference type="ARBA" id="ARBA00001470"/>
    </source>
</evidence>
<evidence type="ECO:0000313" key="5">
    <source>
        <dbReference type="EMBL" id="MBC9825452.1"/>
    </source>
</evidence>
<dbReference type="Gene3D" id="1.50.10.10">
    <property type="match status" value="1"/>
</dbReference>
<dbReference type="PANTHER" id="PTHR15108">
    <property type="entry name" value="N-ACYLGLUCOSAMINE-2-EPIMERASE"/>
    <property type="match status" value="1"/>
</dbReference>
<evidence type="ECO:0000313" key="6">
    <source>
        <dbReference type="Proteomes" id="UP000638836"/>
    </source>
</evidence>
<comment type="function">
    <text evidence="4">Catalyzes the reversible epimerization of cellobiose to 4-O-beta-D-glucopyranosyl-D-mannose (Glc-Man).</text>
</comment>
<dbReference type="InterPro" id="IPR012341">
    <property type="entry name" value="6hp_glycosidase-like_sf"/>
</dbReference>
<comment type="similarity">
    <text evidence="4">Belongs to the cellobiose 2-epimerase family.</text>
</comment>
<sequence>MIEKLFHIRRKTMQTKEVLKNQLLAKVLPFWLSQQDNTNGGFYGKLSIDLETDPLAPKGGVMMSRFLWTFSHSYNVLKEPEYKLAADHAYHFMTEALWDNKYGGIYWLVDAEGKPLNPIKHVYAQSFAIYGLSEYAKIDPASDALEYAKKLYNLIEENAYNPSTLGYEEEFDQKWKQKSLSQVASQNPEVRYTTNTHLHLLEAYTNLYTIWPNEALLKKIQHLLTLFITHIFHPAGYCQQEFDQNWTSIISGVSYGHDIETAWLLDETLDCCKVDEDLDKTVRKMTSELAAYCYEKGLDENGWMVNHGDGPRLDKTKVWWVEAEAVIGFYHAFQQSGNSNYRNAALNLVQLIQQKFVDHRPGSEWYSRLDEDNQLLSVLRKNGTTEENISDSWKGPYHTVRFYVEMIKRLEEK</sequence>